<keyword evidence="2" id="KW-1185">Reference proteome</keyword>
<dbReference type="RefSeq" id="WP_267991844.1">
    <property type="nucleotide sequence ID" value="NZ_JAPJZI010000001.1"/>
</dbReference>
<dbReference type="SUPFAM" id="SSF55469">
    <property type="entry name" value="FMN-dependent nitroreductase-like"/>
    <property type="match status" value="1"/>
</dbReference>
<dbReference type="GO" id="GO:0016491">
    <property type="term" value="F:oxidoreductase activity"/>
    <property type="evidence" value="ECO:0007669"/>
    <property type="project" value="InterPro"/>
</dbReference>
<evidence type="ECO:0000313" key="1">
    <source>
        <dbReference type="EMBL" id="MDA5400357.1"/>
    </source>
</evidence>
<name>A0A9X3ZI50_9HYPH</name>
<sequence length="372" mass="41067">MRDIMTISRRKMLTIIGGGTILAATGVSTLFATTRRPGKALAPWEAAGGESEPRRRALSFAILAPNPHNRQPWLVDLSEADTVTLYRDTERELPHTDPYQRQLTIGLGCFLELMAIAASQTGHAVELDLYPQGEDGPVAICRFREGATPDPLFAHVMDRRSCKEPYSAEPVPAAMIEQLSPLADIRTEPDDVAKIRDLTWQAWLTEMQTERTLMESVELMRFGKAEINANPDGIDLGGPFLEALMLAGMLSREAQADPASTGFKEGVRLYEEMLFATPAYAVQTTPGNSRADQIEAGRRWLRLNLTTTSLGLSLHPVSQALQEFDEMRPHYEKAHAMLAPAGHTVQMLGRLGFGPQANPSPRWPLETRIING</sequence>
<organism evidence="1 2">
    <name type="scientific">Hoeflea prorocentri</name>
    <dbReference type="NCBI Taxonomy" id="1922333"/>
    <lineage>
        <taxon>Bacteria</taxon>
        <taxon>Pseudomonadati</taxon>
        <taxon>Pseudomonadota</taxon>
        <taxon>Alphaproteobacteria</taxon>
        <taxon>Hyphomicrobiales</taxon>
        <taxon>Rhizobiaceae</taxon>
        <taxon>Hoeflea</taxon>
    </lineage>
</organism>
<evidence type="ECO:0000313" key="2">
    <source>
        <dbReference type="Proteomes" id="UP001151234"/>
    </source>
</evidence>
<dbReference type="Proteomes" id="UP001151234">
    <property type="component" value="Unassembled WGS sequence"/>
</dbReference>
<reference evidence="1" key="1">
    <citation type="submission" date="2022-11" db="EMBL/GenBank/DDBJ databases">
        <title>Draft genome sequence of Hoeflea poritis E7-10 and Hoeflea prorocentri PM5-8, separated from scleractinian coral Porites lutea and marine dinoflagellate.</title>
        <authorList>
            <person name="Zhang G."/>
            <person name="Wei Q."/>
            <person name="Cai L."/>
        </authorList>
    </citation>
    <scope>NUCLEOTIDE SEQUENCE</scope>
    <source>
        <strain evidence="1">PM5-8</strain>
    </source>
</reference>
<dbReference type="EMBL" id="JAPJZI010000001">
    <property type="protein sequence ID" value="MDA5400357.1"/>
    <property type="molecule type" value="Genomic_DNA"/>
</dbReference>
<dbReference type="AlphaFoldDB" id="A0A9X3ZI50"/>
<dbReference type="InterPro" id="IPR006311">
    <property type="entry name" value="TAT_signal"/>
</dbReference>
<gene>
    <name evidence="1" type="ORF">OQ273_17400</name>
</gene>
<accession>A0A9X3ZI50</accession>
<proteinExistence type="predicted"/>
<dbReference type="Gene3D" id="3.40.109.10">
    <property type="entry name" value="NADH Oxidase"/>
    <property type="match status" value="1"/>
</dbReference>
<dbReference type="InterPro" id="IPR000415">
    <property type="entry name" value="Nitroreductase-like"/>
</dbReference>
<protein>
    <submittedName>
        <fullName evidence="1">Twin-arginine translocation pathway signal protein</fullName>
    </submittedName>
</protein>
<comment type="caution">
    <text evidence="1">The sequence shown here is derived from an EMBL/GenBank/DDBJ whole genome shotgun (WGS) entry which is preliminary data.</text>
</comment>
<dbReference type="NCBIfam" id="NF047509">
    <property type="entry name" value="Rv3131_FMN_oxido"/>
    <property type="match status" value="1"/>
</dbReference>
<dbReference type="PROSITE" id="PS51318">
    <property type="entry name" value="TAT"/>
    <property type="match status" value="1"/>
</dbReference>